<dbReference type="EMBL" id="JAJSOF020000005">
    <property type="protein sequence ID" value="KAJ4447217.1"/>
    <property type="molecule type" value="Genomic_DNA"/>
</dbReference>
<name>A0ABQ8TMH6_PERAM</name>
<sequence>MADLCEGGNEPASSLKAISDRVVSSGSYIYYVTWMYKQDSQMKIAAPFKRFGEANISEIEFQKFQLHTEPRPQIVSSTELLSIVRSRNMFAFSSDERAFNIESYFRTVYANVL</sequence>
<accession>A0ABQ8TMH6</accession>
<keyword evidence="2" id="KW-1185">Reference proteome</keyword>
<dbReference type="Proteomes" id="UP001148838">
    <property type="component" value="Unassembled WGS sequence"/>
</dbReference>
<organism evidence="1 2">
    <name type="scientific">Periplaneta americana</name>
    <name type="common">American cockroach</name>
    <name type="synonym">Blatta americana</name>
    <dbReference type="NCBI Taxonomy" id="6978"/>
    <lineage>
        <taxon>Eukaryota</taxon>
        <taxon>Metazoa</taxon>
        <taxon>Ecdysozoa</taxon>
        <taxon>Arthropoda</taxon>
        <taxon>Hexapoda</taxon>
        <taxon>Insecta</taxon>
        <taxon>Pterygota</taxon>
        <taxon>Neoptera</taxon>
        <taxon>Polyneoptera</taxon>
        <taxon>Dictyoptera</taxon>
        <taxon>Blattodea</taxon>
        <taxon>Blattoidea</taxon>
        <taxon>Blattidae</taxon>
        <taxon>Blattinae</taxon>
        <taxon>Periplaneta</taxon>
    </lineage>
</organism>
<proteinExistence type="predicted"/>
<protein>
    <submittedName>
        <fullName evidence="1">Uncharacterized protein</fullName>
    </submittedName>
</protein>
<evidence type="ECO:0000313" key="1">
    <source>
        <dbReference type="EMBL" id="KAJ4447217.1"/>
    </source>
</evidence>
<comment type="caution">
    <text evidence="1">The sequence shown here is derived from an EMBL/GenBank/DDBJ whole genome shotgun (WGS) entry which is preliminary data.</text>
</comment>
<reference evidence="1 2" key="1">
    <citation type="journal article" date="2022" name="Allergy">
        <title>Genome assembly and annotation of Periplaneta americana reveal a comprehensive cockroach allergen profile.</title>
        <authorList>
            <person name="Wang L."/>
            <person name="Xiong Q."/>
            <person name="Saelim N."/>
            <person name="Wang L."/>
            <person name="Nong W."/>
            <person name="Wan A.T."/>
            <person name="Shi M."/>
            <person name="Liu X."/>
            <person name="Cao Q."/>
            <person name="Hui J.H.L."/>
            <person name="Sookrung N."/>
            <person name="Leung T.F."/>
            <person name="Tungtrongchitr A."/>
            <person name="Tsui S.K.W."/>
        </authorList>
    </citation>
    <scope>NUCLEOTIDE SEQUENCE [LARGE SCALE GENOMIC DNA]</scope>
    <source>
        <strain evidence="1">PWHHKU_190912</strain>
    </source>
</reference>
<evidence type="ECO:0000313" key="2">
    <source>
        <dbReference type="Proteomes" id="UP001148838"/>
    </source>
</evidence>
<gene>
    <name evidence="1" type="ORF">ANN_09219</name>
</gene>